<accession>A0A7X1AXN8</accession>
<evidence type="ECO:0000256" key="1">
    <source>
        <dbReference type="ARBA" id="ARBA00022729"/>
    </source>
</evidence>
<dbReference type="Proteomes" id="UP000525652">
    <property type="component" value="Unassembled WGS sequence"/>
</dbReference>
<dbReference type="InterPro" id="IPR011250">
    <property type="entry name" value="OMP/PagP_B-barrel"/>
</dbReference>
<sequence>MKIISLPTLVISTLTFSVCGASAGAYIQGIVQWLDTDFDNSTGVGARLGYAFDEMNAIELEFTQTDLRSINTSYTYQGTDVGVDGKADLSIILVNYRFTYPLTERFRLLAGAGIGGTVAQVDISTRYGDGDGTNGVFTAQGFAGVEFFILPQLSVHGAYRFMMFDDFTYKGDDYSVTIDPGNAQIFEAGVTFYF</sequence>
<gene>
    <name evidence="4" type="ORF">H5P30_09000</name>
</gene>
<name>A0A7X1AXN8_9BACT</name>
<evidence type="ECO:0000313" key="5">
    <source>
        <dbReference type="Proteomes" id="UP000525652"/>
    </source>
</evidence>
<proteinExistence type="predicted"/>
<keyword evidence="5" id="KW-1185">Reference proteome</keyword>
<feature type="chain" id="PRO_5031094861" evidence="2">
    <location>
        <begin position="24"/>
        <end position="194"/>
    </location>
</feature>
<reference evidence="4 5" key="1">
    <citation type="submission" date="2020-07" db="EMBL/GenBank/DDBJ databases">
        <authorList>
            <person name="Feng X."/>
        </authorList>
    </citation>
    <scope>NUCLEOTIDE SEQUENCE [LARGE SCALE GENOMIC DNA]</scope>
    <source>
        <strain evidence="4 5">JCM14086</strain>
    </source>
</reference>
<organism evidence="4 5">
    <name type="scientific">Puniceicoccus vermicola</name>
    <dbReference type="NCBI Taxonomy" id="388746"/>
    <lineage>
        <taxon>Bacteria</taxon>
        <taxon>Pseudomonadati</taxon>
        <taxon>Verrucomicrobiota</taxon>
        <taxon>Opitutia</taxon>
        <taxon>Puniceicoccales</taxon>
        <taxon>Puniceicoccaceae</taxon>
        <taxon>Puniceicoccus</taxon>
    </lineage>
</organism>
<evidence type="ECO:0000259" key="3">
    <source>
        <dbReference type="Pfam" id="PF13505"/>
    </source>
</evidence>
<dbReference type="AlphaFoldDB" id="A0A7X1AXN8"/>
<dbReference type="InterPro" id="IPR027385">
    <property type="entry name" value="Beta-barrel_OMP"/>
</dbReference>
<evidence type="ECO:0000256" key="2">
    <source>
        <dbReference type="SAM" id="SignalP"/>
    </source>
</evidence>
<feature type="signal peptide" evidence="2">
    <location>
        <begin position="1"/>
        <end position="23"/>
    </location>
</feature>
<keyword evidence="1 2" id="KW-0732">Signal</keyword>
<feature type="domain" description="Outer membrane protein beta-barrel" evidence="3">
    <location>
        <begin position="23"/>
        <end position="193"/>
    </location>
</feature>
<dbReference type="EMBL" id="JACHVA010000080">
    <property type="protein sequence ID" value="MBC2601916.1"/>
    <property type="molecule type" value="Genomic_DNA"/>
</dbReference>
<dbReference type="Gene3D" id="2.40.160.20">
    <property type="match status" value="1"/>
</dbReference>
<dbReference type="RefSeq" id="WP_185692617.1">
    <property type="nucleotide sequence ID" value="NZ_JACHVA010000080.1"/>
</dbReference>
<evidence type="ECO:0000313" key="4">
    <source>
        <dbReference type="EMBL" id="MBC2601916.1"/>
    </source>
</evidence>
<protein>
    <submittedName>
        <fullName evidence="4">Porin family protein</fullName>
    </submittedName>
</protein>
<dbReference type="SUPFAM" id="SSF56925">
    <property type="entry name" value="OMPA-like"/>
    <property type="match status" value="1"/>
</dbReference>
<comment type="caution">
    <text evidence="4">The sequence shown here is derived from an EMBL/GenBank/DDBJ whole genome shotgun (WGS) entry which is preliminary data.</text>
</comment>
<dbReference type="Pfam" id="PF13505">
    <property type="entry name" value="OMP_b-brl"/>
    <property type="match status" value="1"/>
</dbReference>